<dbReference type="PANTHER" id="PTHR47245">
    <property type="entry name" value="PEPTIDYLPROLYL ISOMERASE"/>
    <property type="match status" value="1"/>
</dbReference>
<dbReference type="InterPro" id="IPR046357">
    <property type="entry name" value="PPIase_dom_sf"/>
</dbReference>
<feature type="domain" description="PpiC" evidence="2">
    <location>
        <begin position="113"/>
        <end position="202"/>
    </location>
</feature>
<dbReference type="Gene3D" id="1.10.8.1040">
    <property type="match status" value="1"/>
</dbReference>
<dbReference type="Pfam" id="PF00639">
    <property type="entry name" value="Rotamase"/>
    <property type="match status" value="1"/>
</dbReference>
<keyword evidence="1" id="KW-0697">Rotamase</keyword>
<name>A0A923EF67_CLOTT</name>
<accession>A0A923EF67</accession>
<proteinExistence type="predicted"/>
<dbReference type="PANTHER" id="PTHR47245:SF2">
    <property type="entry name" value="PEPTIDYL-PROLYL CIS-TRANS ISOMERASE HP_0175-RELATED"/>
    <property type="match status" value="1"/>
</dbReference>
<dbReference type="SUPFAM" id="SSF54534">
    <property type="entry name" value="FKBP-like"/>
    <property type="match status" value="1"/>
</dbReference>
<sequence>MDNKVLVILNGRQITEKDLEETILKFPRERQSYLRTEDGKKQLLDEIISFELIYNYAKDNNIESDHNYLAQLEVAKKEILTQTAISKLLAEVTVEESEIENYYNNNKDMFKSEETVTAKHILVETLEKAQEIIKNIKEGISFEEAAKQYSICPSKSSGGDLGTFGKGSMVPEFEKAAFNLEVGVISEPVKTQFGYHIIKVEDRKPASIMKLDDVKNNIKARLLQENQRKRYVEFTTELKNKYPLEIK</sequence>
<comment type="caution">
    <text evidence="3">The sequence shown here is derived from an EMBL/GenBank/DDBJ whole genome shotgun (WGS) entry which is preliminary data.</text>
</comment>
<organism evidence="3 4">
    <name type="scientific">Clostridium tetanomorphum</name>
    <dbReference type="NCBI Taxonomy" id="1553"/>
    <lineage>
        <taxon>Bacteria</taxon>
        <taxon>Bacillati</taxon>
        <taxon>Bacillota</taxon>
        <taxon>Clostridia</taxon>
        <taxon>Eubacteriales</taxon>
        <taxon>Clostridiaceae</taxon>
        <taxon>Clostridium</taxon>
    </lineage>
</organism>
<dbReference type="Gene3D" id="3.10.50.40">
    <property type="match status" value="1"/>
</dbReference>
<dbReference type="Proteomes" id="UP000563151">
    <property type="component" value="Unassembled WGS sequence"/>
</dbReference>
<evidence type="ECO:0000313" key="4">
    <source>
        <dbReference type="Proteomes" id="UP000563151"/>
    </source>
</evidence>
<dbReference type="RefSeq" id="WP_173680610.1">
    <property type="nucleotide sequence ID" value="NZ_JAAZWO010000068.1"/>
</dbReference>
<gene>
    <name evidence="3" type="ORF">HGG79_21030</name>
</gene>
<reference evidence="3 4" key="1">
    <citation type="submission" date="2020-04" db="EMBL/GenBank/DDBJ databases">
        <title>Genomic insights into acetone-butanol-ethanol (ABE) fermentation by sequencing solventogenic clostridia strains.</title>
        <authorList>
            <person name="Brown S."/>
        </authorList>
    </citation>
    <scope>NUCLEOTIDE SEQUENCE [LARGE SCALE GENOMIC DNA]</scope>
    <source>
        <strain evidence="3 4">DJ011</strain>
    </source>
</reference>
<dbReference type="SUPFAM" id="SSF109998">
    <property type="entry name" value="Triger factor/SurA peptide-binding domain-like"/>
    <property type="match status" value="1"/>
</dbReference>
<evidence type="ECO:0000256" key="1">
    <source>
        <dbReference type="PROSITE-ProRule" id="PRU00278"/>
    </source>
</evidence>
<dbReference type="AlphaFoldDB" id="A0A923EF67"/>
<dbReference type="InterPro" id="IPR050245">
    <property type="entry name" value="PrsA_foldase"/>
</dbReference>
<keyword evidence="1 3" id="KW-0413">Isomerase</keyword>
<dbReference type="PROSITE" id="PS50198">
    <property type="entry name" value="PPIC_PPIASE_2"/>
    <property type="match status" value="1"/>
</dbReference>
<dbReference type="InterPro" id="IPR000297">
    <property type="entry name" value="PPIase_PpiC"/>
</dbReference>
<protein>
    <submittedName>
        <fullName evidence="3">Peptidylprolyl isomerase</fullName>
    </submittedName>
</protein>
<evidence type="ECO:0000313" key="3">
    <source>
        <dbReference type="EMBL" id="MBC2400203.1"/>
    </source>
</evidence>
<dbReference type="EMBL" id="JAAZWO010000068">
    <property type="protein sequence ID" value="MBC2400203.1"/>
    <property type="molecule type" value="Genomic_DNA"/>
</dbReference>
<dbReference type="PROSITE" id="PS01096">
    <property type="entry name" value="PPIC_PPIASE_1"/>
    <property type="match status" value="1"/>
</dbReference>
<evidence type="ECO:0000259" key="2">
    <source>
        <dbReference type="PROSITE" id="PS50198"/>
    </source>
</evidence>
<dbReference type="GO" id="GO:0003755">
    <property type="term" value="F:peptidyl-prolyl cis-trans isomerase activity"/>
    <property type="evidence" value="ECO:0007669"/>
    <property type="project" value="UniProtKB-KW"/>
</dbReference>
<keyword evidence="4" id="KW-1185">Reference proteome</keyword>
<dbReference type="InterPro" id="IPR023058">
    <property type="entry name" value="PPIase_PpiC_CS"/>
</dbReference>
<dbReference type="InterPro" id="IPR027304">
    <property type="entry name" value="Trigger_fact/SurA_dom_sf"/>
</dbReference>